<dbReference type="Proteomes" id="UP001596447">
    <property type="component" value="Unassembled WGS sequence"/>
</dbReference>
<accession>A0ABD5Z8L0</accession>
<evidence type="ECO:0000313" key="2">
    <source>
        <dbReference type="Proteomes" id="UP001596447"/>
    </source>
</evidence>
<sequence>MSLAARFDEDPRRRIALCFAAVLLVLAGWLTGLLAGVGST</sequence>
<dbReference type="EMBL" id="JBHTAR010000011">
    <property type="protein sequence ID" value="MFC7201340.1"/>
    <property type="molecule type" value="Genomic_DNA"/>
</dbReference>
<keyword evidence="2" id="KW-1185">Reference proteome</keyword>
<protein>
    <submittedName>
        <fullName evidence="1">Uncharacterized protein</fullName>
    </submittedName>
</protein>
<dbReference type="AlphaFoldDB" id="A0ABD5Z8L0"/>
<dbReference type="RefSeq" id="WP_279528091.1">
    <property type="nucleotide sequence ID" value="NZ_CP122312.1"/>
</dbReference>
<evidence type="ECO:0000313" key="1">
    <source>
        <dbReference type="EMBL" id="MFC7201340.1"/>
    </source>
</evidence>
<reference evidence="1 2" key="1">
    <citation type="journal article" date="2019" name="Int. J. Syst. Evol. Microbiol.">
        <title>The Global Catalogue of Microorganisms (GCM) 10K type strain sequencing project: providing services to taxonomists for standard genome sequencing and annotation.</title>
        <authorList>
            <consortium name="The Broad Institute Genomics Platform"/>
            <consortium name="The Broad Institute Genome Sequencing Center for Infectious Disease"/>
            <person name="Wu L."/>
            <person name="Ma J."/>
        </authorList>
    </citation>
    <scope>NUCLEOTIDE SEQUENCE [LARGE SCALE GENOMIC DNA]</scope>
    <source>
        <strain evidence="1 2">XZGYJ-43</strain>
    </source>
</reference>
<proteinExistence type="predicted"/>
<comment type="caution">
    <text evidence="1">The sequence shown here is derived from an EMBL/GenBank/DDBJ whole genome shotgun (WGS) entry which is preliminary data.</text>
</comment>
<name>A0ABD5Z8L0_9EURY</name>
<organism evidence="1 2">
    <name type="scientific">Halospeciosus flavus</name>
    <dbReference type="NCBI Taxonomy" id="3032283"/>
    <lineage>
        <taxon>Archaea</taxon>
        <taxon>Methanobacteriati</taxon>
        <taxon>Methanobacteriota</taxon>
        <taxon>Stenosarchaea group</taxon>
        <taxon>Halobacteria</taxon>
        <taxon>Halobacteriales</taxon>
        <taxon>Halobacteriaceae</taxon>
        <taxon>Halospeciosus</taxon>
    </lineage>
</organism>
<gene>
    <name evidence="1" type="ORF">ACFQJ9_18345</name>
</gene>